<name>A0A1V6TCC0_9EURO</name>
<evidence type="ECO:0000259" key="3">
    <source>
        <dbReference type="PROSITE" id="PS51977"/>
    </source>
</evidence>
<evidence type="ECO:0000313" key="4">
    <source>
        <dbReference type="EMBL" id="OQE23600.1"/>
    </source>
</evidence>
<comment type="caution">
    <text evidence="4">The sequence shown here is derived from an EMBL/GenBank/DDBJ whole genome shotgun (WGS) entry which is preliminary data.</text>
</comment>
<dbReference type="Proteomes" id="UP000191285">
    <property type="component" value="Unassembled WGS sequence"/>
</dbReference>
<feature type="region of interest" description="Disordered" evidence="1">
    <location>
        <begin position="312"/>
        <end position="348"/>
    </location>
</feature>
<keyword evidence="5" id="KW-1185">Reference proteome</keyword>
<feature type="compositionally biased region" description="Acidic residues" evidence="1">
    <location>
        <begin position="323"/>
        <end position="339"/>
    </location>
</feature>
<sequence>MGKSFERVRLCTVGKLKDADKIPGWVRANGGEYTKDVDGRTTHLVTTKEAYIQNVPAVQTAKTLKKVKIVNFDWLEDSLLSKTRRPLKEASYIWETIISGKSAAPAPSSTPQRKPWDPFLRASKKGAKGAPRGRPYHEADDGDIWEATLVRTCNPSHRREKYQLVIIQSVAKRPTYAFYAKYSRVGSSKVELLASPLRNPSIAMKKFMEFFKDKTGIEWADRKLDKLPPPKCNDDGETLPPHEGWFHMETQTNIFTDYLKSWQEPAGSIEVDPNAQSRLMTDDSSVESADHAAMSEELSQNHALLASLMSKELDISDRKKVNEEDEEEKQEENEEEESVSGDSIRAST</sequence>
<evidence type="ECO:0000259" key="2">
    <source>
        <dbReference type="PROSITE" id="PS50172"/>
    </source>
</evidence>
<dbReference type="InterPro" id="IPR036420">
    <property type="entry name" value="BRCT_dom_sf"/>
</dbReference>
<protein>
    <submittedName>
        <fullName evidence="4">Uncharacterized protein</fullName>
    </submittedName>
</protein>
<feature type="region of interest" description="Disordered" evidence="1">
    <location>
        <begin position="269"/>
        <end position="288"/>
    </location>
</feature>
<gene>
    <name evidence="4" type="ORF">PENSTE_c008G05776</name>
</gene>
<dbReference type="OrthoDB" id="342264at2759"/>
<dbReference type="AlphaFoldDB" id="A0A1V6TCC0"/>
<dbReference type="EMBL" id="MLKD01000008">
    <property type="protein sequence ID" value="OQE23600.1"/>
    <property type="molecule type" value="Genomic_DNA"/>
</dbReference>
<proteinExistence type="predicted"/>
<dbReference type="SUPFAM" id="SSF52113">
    <property type="entry name" value="BRCT domain"/>
    <property type="match status" value="1"/>
</dbReference>
<dbReference type="InterPro" id="IPR036930">
    <property type="entry name" value="WGR_dom_sf"/>
</dbReference>
<dbReference type="SUPFAM" id="SSF142921">
    <property type="entry name" value="WGR domain-like"/>
    <property type="match status" value="1"/>
</dbReference>
<dbReference type="InterPro" id="IPR001357">
    <property type="entry name" value="BRCT_dom"/>
</dbReference>
<feature type="domain" description="WGR" evidence="3">
    <location>
        <begin position="135"/>
        <end position="233"/>
    </location>
</feature>
<feature type="region of interest" description="Disordered" evidence="1">
    <location>
        <begin position="102"/>
        <end position="138"/>
    </location>
</feature>
<dbReference type="Gene3D" id="3.40.50.10190">
    <property type="entry name" value="BRCT domain"/>
    <property type="match status" value="1"/>
</dbReference>
<dbReference type="PROSITE" id="PS50172">
    <property type="entry name" value="BRCT"/>
    <property type="match status" value="1"/>
</dbReference>
<feature type="domain" description="BRCT" evidence="2">
    <location>
        <begin position="1"/>
        <end position="92"/>
    </location>
</feature>
<feature type="compositionally biased region" description="Polar residues" evidence="1">
    <location>
        <begin position="274"/>
        <end position="287"/>
    </location>
</feature>
<evidence type="ECO:0000256" key="1">
    <source>
        <dbReference type="SAM" id="MobiDB-lite"/>
    </source>
</evidence>
<dbReference type="Pfam" id="PF00533">
    <property type="entry name" value="BRCT"/>
    <property type="match status" value="1"/>
</dbReference>
<dbReference type="InterPro" id="IPR008893">
    <property type="entry name" value="WGR_domain"/>
</dbReference>
<feature type="compositionally biased region" description="Basic and acidic residues" evidence="1">
    <location>
        <begin position="312"/>
        <end position="322"/>
    </location>
</feature>
<dbReference type="PROSITE" id="PS51977">
    <property type="entry name" value="WGR"/>
    <property type="match status" value="1"/>
</dbReference>
<dbReference type="STRING" id="303698.A0A1V6TCC0"/>
<accession>A0A1V6TCC0</accession>
<reference evidence="5" key="1">
    <citation type="journal article" date="2017" name="Nat. Microbiol.">
        <title>Global analysis of biosynthetic gene clusters reveals vast potential of secondary metabolite production in Penicillium species.</title>
        <authorList>
            <person name="Nielsen J.C."/>
            <person name="Grijseels S."/>
            <person name="Prigent S."/>
            <person name="Ji B."/>
            <person name="Dainat J."/>
            <person name="Nielsen K.F."/>
            <person name="Frisvad J.C."/>
            <person name="Workman M."/>
            <person name="Nielsen J."/>
        </authorList>
    </citation>
    <scope>NUCLEOTIDE SEQUENCE [LARGE SCALE GENOMIC DNA]</scope>
    <source>
        <strain evidence="5">IBT 24891</strain>
    </source>
</reference>
<organism evidence="4 5">
    <name type="scientific">Penicillium steckii</name>
    <dbReference type="NCBI Taxonomy" id="303698"/>
    <lineage>
        <taxon>Eukaryota</taxon>
        <taxon>Fungi</taxon>
        <taxon>Dikarya</taxon>
        <taxon>Ascomycota</taxon>
        <taxon>Pezizomycotina</taxon>
        <taxon>Eurotiomycetes</taxon>
        <taxon>Eurotiomycetidae</taxon>
        <taxon>Eurotiales</taxon>
        <taxon>Aspergillaceae</taxon>
        <taxon>Penicillium</taxon>
    </lineage>
</organism>
<evidence type="ECO:0000313" key="5">
    <source>
        <dbReference type="Proteomes" id="UP000191285"/>
    </source>
</evidence>